<protein>
    <recommendedName>
        <fullName evidence="3">AsmA family protein</fullName>
    </recommendedName>
</protein>
<evidence type="ECO:0000313" key="2">
    <source>
        <dbReference type="Proteomes" id="UP000094622"/>
    </source>
</evidence>
<comment type="caution">
    <text evidence="1">The sequence shown here is derived from an EMBL/GenBank/DDBJ whole genome shotgun (WGS) entry which is preliminary data.</text>
</comment>
<dbReference type="OrthoDB" id="7784409at2"/>
<organism evidence="1 2">
    <name type="scientific">Methylobrevis pamukkalensis</name>
    <dbReference type="NCBI Taxonomy" id="1439726"/>
    <lineage>
        <taxon>Bacteria</taxon>
        <taxon>Pseudomonadati</taxon>
        <taxon>Pseudomonadota</taxon>
        <taxon>Alphaproteobacteria</taxon>
        <taxon>Hyphomicrobiales</taxon>
        <taxon>Pleomorphomonadaceae</taxon>
        <taxon>Methylobrevis</taxon>
    </lineage>
</organism>
<name>A0A1E3HAY7_9HYPH</name>
<evidence type="ECO:0008006" key="3">
    <source>
        <dbReference type="Google" id="ProtNLM"/>
    </source>
</evidence>
<proteinExistence type="predicted"/>
<dbReference type="RefSeq" id="WP_069305376.1">
    <property type="nucleotide sequence ID" value="NZ_MCRJ01000001.1"/>
</dbReference>
<keyword evidence="2" id="KW-1185">Reference proteome</keyword>
<accession>A0A1E3HAY7</accession>
<dbReference type="AlphaFoldDB" id="A0A1E3HAY7"/>
<gene>
    <name evidence="1" type="ORF">A6302_00104</name>
</gene>
<sequence length="324" mass="32953">MTIILRLARIFLATVLALVLLVIIAASVLIFTGPGRATWPALAAFGSDLAGVPVRIASVSGPLDDLEITGVTVADAEGVWLDIDRIGLAWSPSSIFSGTLAVERLGVGTVDVARLPAPSAEPAPETTSTTSLSLPIGLDLKAVDVGLVRLGQPVLGQEERLTFAGAALVPADAATRGVNLSLDLTRLAEAEAHVRLVLAYVPESGRLTVDLDAREPPGGTLQPLAGLPADTDIAIAVQGEGPIGDWTGRIDAAATRAGADLARIGGEATITRLGDNAPGYRLAANLDAAVAEALPANIRPLLAGTVQVAATAIYGDDGAARSTP</sequence>
<evidence type="ECO:0000313" key="1">
    <source>
        <dbReference type="EMBL" id="ODN72611.1"/>
    </source>
</evidence>
<reference evidence="1 2" key="1">
    <citation type="submission" date="2016-07" db="EMBL/GenBank/DDBJ databases">
        <title>Draft Genome Sequence of Methylobrevis pamukkalensis PK2.</title>
        <authorList>
            <person name="Vasilenko O.V."/>
            <person name="Doronina N.V."/>
            <person name="Shmareva M.N."/>
            <person name="Tarlachkov S.V."/>
            <person name="Mustakhimov I."/>
            <person name="Trotsenko Y.A."/>
        </authorList>
    </citation>
    <scope>NUCLEOTIDE SEQUENCE [LARGE SCALE GENOMIC DNA]</scope>
    <source>
        <strain evidence="1 2">PK2</strain>
    </source>
</reference>
<dbReference type="EMBL" id="MCRJ01000001">
    <property type="protein sequence ID" value="ODN72611.1"/>
    <property type="molecule type" value="Genomic_DNA"/>
</dbReference>
<dbReference type="Proteomes" id="UP000094622">
    <property type="component" value="Unassembled WGS sequence"/>
</dbReference>